<reference evidence="18 19" key="1">
    <citation type="submission" date="2016-02" db="EMBL/GenBank/DDBJ databases">
        <title>Complete genome sequence and transcriptome regulation of the pentose utilising yeast Sugiyamaella lignohabitans.</title>
        <authorList>
            <person name="Bellasio M."/>
            <person name="Peymann A."/>
            <person name="Valli M."/>
            <person name="Sipitzky M."/>
            <person name="Graf A."/>
            <person name="Sauer M."/>
            <person name="Marx H."/>
            <person name="Mattanovich D."/>
        </authorList>
    </citation>
    <scope>NUCLEOTIDE SEQUENCE [LARGE SCALE GENOMIC DNA]</scope>
    <source>
        <strain evidence="18 19">CBS 10342</strain>
    </source>
</reference>
<dbReference type="AlphaFoldDB" id="A0A167BX15"/>
<dbReference type="InterPro" id="IPR032421">
    <property type="entry name" value="PMT_4TMC"/>
</dbReference>
<dbReference type="GO" id="GO:0004169">
    <property type="term" value="F:dolichyl-phosphate-mannose-protein mannosyltransferase activity"/>
    <property type="evidence" value="ECO:0007669"/>
    <property type="project" value="UniProtKB-UniRule"/>
</dbReference>
<evidence type="ECO:0000256" key="10">
    <source>
        <dbReference type="ARBA" id="ARBA00022989"/>
    </source>
</evidence>
<dbReference type="PANTHER" id="PTHR10050">
    <property type="entry name" value="DOLICHYL-PHOSPHATE-MANNOSE--PROTEIN MANNOSYLTRANSFERASE"/>
    <property type="match status" value="1"/>
</dbReference>
<evidence type="ECO:0000256" key="16">
    <source>
        <dbReference type="SAM" id="MobiDB-lite"/>
    </source>
</evidence>
<evidence type="ECO:0000256" key="9">
    <source>
        <dbReference type="ARBA" id="ARBA00022824"/>
    </source>
</evidence>
<feature type="domain" description="MIR" evidence="17">
    <location>
        <begin position="310"/>
        <end position="369"/>
    </location>
</feature>
<comment type="function">
    <text evidence="15">Transfers mannose from Dol-P-mannose to Ser or Thr residues on proteins.</text>
</comment>
<dbReference type="InterPro" id="IPR036300">
    <property type="entry name" value="MIR_dom_sf"/>
</dbReference>
<comment type="catalytic activity">
    <reaction evidence="14 15">
        <text>a di-trans,poly-cis-dolichyl beta-D-mannosyl phosphate + L-seryl-[protein] = 3-O-(alpha-D-mannosyl)-L-seryl-[protein] + a di-trans,poly-cis-dolichyl phosphate + H(+)</text>
        <dbReference type="Rhea" id="RHEA:17377"/>
        <dbReference type="Rhea" id="RHEA-COMP:9863"/>
        <dbReference type="Rhea" id="RHEA-COMP:13546"/>
        <dbReference type="Rhea" id="RHEA-COMP:19498"/>
        <dbReference type="Rhea" id="RHEA-COMP:19501"/>
        <dbReference type="ChEBI" id="CHEBI:15378"/>
        <dbReference type="ChEBI" id="CHEBI:29999"/>
        <dbReference type="ChEBI" id="CHEBI:57683"/>
        <dbReference type="ChEBI" id="CHEBI:58211"/>
        <dbReference type="ChEBI" id="CHEBI:137321"/>
        <dbReference type="EC" id="2.4.1.109"/>
    </reaction>
</comment>
<feature type="domain" description="MIR" evidence="17">
    <location>
        <begin position="233"/>
        <end position="287"/>
    </location>
</feature>
<accession>A0A167BX15</accession>
<evidence type="ECO:0000256" key="15">
    <source>
        <dbReference type="RuleBase" id="RU367007"/>
    </source>
</evidence>
<feature type="transmembrane region" description="Helical" evidence="15">
    <location>
        <begin position="40"/>
        <end position="62"/>
    </location>
</feature>
<evidence type="ECO:0000256" key="13">
    <source>
        <dbReference type="ARBA" id="ARBA00045085"/>
    </source>
</evidence>
<dbReference type="PANTHER" id="PTHR10050:SF50">
    <property type="entry name" value="DOLICHYL-PHOSPHATE-MANNOSE--PROTEIN MANNOSYLTRANSFERASE 1-RELATED"/>
    <property type="match status" value="1"/>
</dbReference>
<evidence type="ECO:0000256" key="6">
    <source>
        <dbReference type="ARBA" id="ARBA00022679"/>
    </source>
</evidence>
<evidence type="ECO:0000256" key="2">
    <source>
        <dbReference type="ARBA" id="ARBA00004922"/>
    </source>
</evidence>
<feature type="compositionally biased region" description="Low complexity" evidence="16">
    <location>
        <begin position="676"/>
        <end position="704"/>
    </location>
</feature>
<protein>
    <recommendedName>
        <fullName evidence="4 15">Dolichyl-phosphate-mannose--protein mannosyltransferase</fullName>
        <ecNumber evidence="4 15">2.4.1.109</ecNumber>
    </recommendedName>
</protein>
<keyword evidence="9 15" id="KW-0256">Endoplasmic reticulum</keyword>
<evidence type="ECO:0000256" key="12">
    <source>
        <dbReference type="ARBA" id="ARBA00023180"/>
    </source>
</evidence>
<dbReference type="Pfam" id="PF16192">
    <property type="entry name" value="PMT_4TMC"/>
    <property type="match status" value="1"/>
</dbReference>
<comment type="pathway">
    <text evidence="2 15">Protein modification; protein glycosylation.</text>
</comment>
<keyword evidence="6 15" id="KW-0808">Transferase</keyword>
<evidence type="ECO:0000256" key="1">
    <source>
        <dbReference type="ARBA" id="ARBA00004477"/>
    </source>
</evidence>
<evidence type="ECO:0000256" key="7">
    <source>
        <dbReference type="ARBA" id="ARBA00022692"/>
    </source>
</evidence>
<dbReference type="GeneID" id="30035778"/>
<dbReference type="EC" id="2.4.1.109" evidence="4 15"/>
<keyword evidence="8" id="KW-0677">Repeat</keyword>
<feature type="transmembrane region" description="Helical" evidence="15">
    <location>
        <begin position="144"/>
        <end position="163"/>
    </location>
</feature>
<feature type="transmembrane region" description="Helical" evidence="15">
    <location>
        <begin position="183"/>
        <end position="205"/>
    </location>
</feature>
<feature type="transmembrane region" description="Helical" evidence="15">
    <location>
        <begin position="573"/>
        <end position="593"/>
    </location>
</feature>
<gene>
    <name evidence="18" type="primary">PMT1</name>
    <name evidence="18" type="ORF">AWJ20_3725</name>
</gene>
<keyword evidence="10 15" id="KW-1133">Transmembrane helix</keyword>
<dbReference type="InterPro" id="IPR016093">
    <property type="entry name" value="MIR_motif"/>
</dbReference>
<evidence type="ECO:0000256" key="8">
    <source>
        <dbReference type="ARBA" id="ARBA00022737"/>
    </source>
</evidence>
<proteinExistence type="inferred from homology"/>
<dbReference type="KEGG" id="slb:AWJ20_3725"/>
<comment type="similarity">
    <text evidence="3 15">Belongs to the glycosyltransferase 39 family.</text>
</comment>
<dbReference type="EMBL" id="CP014500">
    <property type="protein sequence ID" value="ANB10931.1"/>
    <property type="molecule type" value="Genomic_DNA"/>
</dbReference>
<dbReference type="PROSITE" id="PS50919">
    <property type="entry name" value="MIR"/>
    <property type="match status" value="3"/>
</dbReference>
<evidence type="ECO:0000256" key="11">
    <source>
        <dbReference type="ARBA" id="ARBA00023136"/>
    </source>
</evidence>
<feature type="transmembrane region" description="Helical" evidence="15">
    <location>
        <begin position="605"/>
        <end position="624"/>
    </location>
</feature>
<feature type="region of interest" description="Disordered" evidence="16">
    <location>
        <begin position="814"/>
        <end position="884"/>
    </location>
</feature>
<sequence length="884" mass="99629">MDVHPPLAKMLYAVVGWFAGYDGEFEFSDIGVEYTTSENYVPYIAMRTFPAVLGVLTIMLSYSTLRASGVKPLIALFGSALMTFDNALATQSRYILLDSPLVFFIAITAYGFKKFENEVPFTKDWYRYLFLTGLGLGATVSSKWVGLFTIGWVGALTLYQLWWLLGDLNVSYKKFLAHFGARVVFLIIVPIVFYVGMFALHFICLSNTGDGASFMSPEFQSTLQHTNLAHDIPADVAFGSEIALRHWNTQGGYLHSHDHMYATGSKQQQVTLYPHKDHNNAWVLENATALEEYETDAHGNITATNYLKPPVFIKDGAIVKLRHKSTFRRLHSHDVRPPVSEQEHHNEVSAYGYEGFDGDANDNFRVEILEKYSEPGVARERVRTLQTKFRLVHTMTGCHLFSHAVKLPKWAFEQQEVTCIKGGTLPNTIWYVEDNVNAELGPDAELVSYRKPSFFEKFIELNKVMWKVNAGLTDTHAWQSRPESWPLMQRGINFWVKDYRQVYLIGNGVTWWTLSLLVVLYVSYKAFWVLSWQRNVIQFYNDPDYALYDSNVGSYLLGWAFHYFPSFLMDRQLFLHHYLGSVFFGILALAQAWQFLTTRLIRNKLVGHALTVIFFSGALAWYIWYSPLIYGLPWTKDLCNQSKFFDMDFSCDSFHGTYAEYDIITRKRSVHYNEKSSSSSPEVAESVAAPEEAAAQNVEPVAQPNESSGIIEQPEYKEYDYDVENPSPVENPIPSETAEDEDNLRESSNDGEGVSEFEAAKSEAPSEFETTPAPVIKESPVSFTRTLKKITYRDEDGNPIDRAAAEKLIEKYKKGAVSPAPAAPAAGSPAPEPESSEPAAEPAAEPVPEPVPEPEPVEPAVEEAVVPEDVPDNVPEEETGAAEV</sequence>
<evidence type="ECO:0000256" key="3">
    <source>
        <dbReference type="ARBA" id="ARBA00007222"/>
    </source>
</evidence>
<dbReference type="CDD" id="cd23283">
    <property type="entry name" value="beta-trefoil_MIR_PMT1-like"/>
    <property type="match status" value="1"/>
</dbReference>
<feature type="compositionally biased region" description="Pro residues" evidence="16">
    <location>
        <begin position="845"/>
        <end position="854"/>
    </location>
</feature>
<feature type="region of interest" description="Disordered" evidence="16">
    <location>
        <begin position="675"/>
        <end position="782"/>
    </location>
</feature>
<dbReference type="InterPro" id="IPR003342">
    <property type="entry name" value="ArnT-like_N"/>
</dbReference>
<dbReference type="GO" id="GO:0005789">
    <property type="term" value="C:endoplasmic reticulum membrane"/>
    <property type="evidence" value="ECO:0007669"/>
    <property type="project" value="UniProtKB-SubCell"/>
</dbReference>
<dbReference type="UniPathway" id="UPA00378"/>
<dbReference type="Proteomes" id="UP000189580">
    <property type="component" value="Chromosome c"/>
</dbReference>
<evidence type="ECO:0000313" key="18">
    <source>
        <dbReference type="EMBL" id="ANB10931.1"/>
    </source>
</evidence>
<dbReference type="InterPro" id="IPR027005">
    <property type="entry name" value="PMT-like"/>
</dbReference>
<evidence type="ECO:0000256" key="14">
    <source>
        <dbReference type="ARBA" id="ARBA00045102"/>
    </source>
</evidence>
<comment type="catalytic activity">
    <reaction evidence="13 15">
        <text>a di-trans,poly-cis-dolichyl beta-D-mannosyl phosphate + L-threonyl-[protein] = 3-O-(alpha-D-mannosyl)-L-threonyl-[protein] + a di-trans,poly-cis-dolichyl phosphate + H(+)</text>
        <dbReference type="Rhea" id="RHEA:53396"/>
        <dbReference type="Rhea" id="RHEA-COMP:11060"/>
        <dbReference type="Rhea" id="RHEA-COMP:13547"/>
        <dbReference type="Rhea" id="RHEA-COMP:19498"/>
        <dbReference type="Rhea" id="RHEA-COMP:19501"/>
        <dbReference type="ChEBI" id="CHEBI:15378"/>
        <dbReference type="ChEBI" id="CHEBI:30013"/>
        <dbReference type="ChEBI" id="CHEBI:57683"/>
        <dbReference type="ChEBI" id="CHEBI:58211"/>
        <dbReference type="ChEBI" id="CHEBI:137323"/>
        <dbReference type="EC" id="2.4.1.109"/>
    </reaction>
</comment>
<dbReference type="Pfam" id="PF02366">
    <property type="entry name" value="PMT"/>
    <property type="match status" value="1"/>
</dbReference>
<dbReference type="Pfam" id="PF02815">
    <property type="entry name" value="MIR"/>
    <property type="match status" value="1"/>
</dbReference>
<name>A0A167BX15_9ASCO</name>
<keyword evidence="7 15" id="KW-0812">Transmembrane</keyword>
<dbReference type="SMART" id="SM00472">
    <property type="entry name" value="MIR"/>
    <property type="match status" value="3"/>
</dbReference>
<comment type="subcellular location">
    <subcellularLocation>
        <location evidence="1 15">Endoplasmic reticulum membrane</location>
        <topology evidence="1 15">Multi-pass membrane protein</topology>
    </subcellularLocation>
</comment>
<keyword evidence="12" id="KW-0325">Glycoprotein</keyword>
<dbReference type="OrthoDB" id="292747at2759"/>
<evidence type="ECO:0000256" key="4">
    <source>
        <dbReference type="ARBA" id="ARBA00012839"/>
    </source>
</evidence>
<organism evidence="18 19">
    <name type="scientific">Sugiyamaella lignohabitans</name>
    <dbReference type="NCBI Taxonomy" id="796027"/>
    <lineage>
        <taxon>Eukaryota</taxon>
        <taxon>Fungi</taxon>
        <taxon>Dikarya</taxon>
        <taxon>Ascomycota</taxon>
        <taxon>Saccharomycotina</taxon>
        <taxon>Dipodascomycetes</taxon>
        <taxon>Dipodascales</taxon>
        <taxon>Trichomonascaceae</taxon>
        <taxon>Sugiyamaella</taxon>
    </lineage>
</organism>
<dbReference type="RefSeq" id="XP_018733408.1">
    <property type="nucleotide sequence ID" value="XM_018880749.1"/>
</dbReference>
<keyword evidence="5 15" id="KW-0328">Glycosyltransferase</keyword>
<evidence type="ECO:0000259" key="17">
    <source>
        <dbReference type="PROSITE" id="PS50919"/>
    </source>
</evidence>
<dbReference type="SUPFAM" id="SSF82109">
    <property type="entry name" value="MIR domain"/>
    <property type="match status" value="1"/>
</dbReference>
<feature type="domain" description="MIR" evidence="17">
    <location>
        <begin position="379"/>
        <end position="435"/>
    </location>
</feature>
<evidence type="ECO:0000256" key="5">
    <source>
        <dbReference type="ARBA" id="ARBA00022676"/>
    </source>
</evidence>
<keyword evidence="19" id="KW-1185">Reference proteome</keyword>
<comment type="caution">
    <text evidence="15">Lacks conserved residue(s) required for the propagation of feature annotation.</text>
</comment>
<feature type="transmembrane region" description="Helical" evidence="15">
    <location>
        <begin position="502"/>
        <end position="524"/>
    </location>
</feature>
<keyword evidence="11 15" id="KW-0472">Membrane</keyword>
<feature type="compositionally biased region" description="Low complexity" evidence="16">
    <location>
        <begin position="816"/>
        <end position="829"/>
    </location>
</feature>
<evidence type="ECO:0000313" key="19">
    <source>
        <dbReference type="Proteomes" id="UP000189580"/>
    </source>
</evidence>
<feature type="compositionally biased region" description="Acidic residues" evidence="16">
    <location>
        <begin position="865"/>
        <end position="884"/>
    </location>
</feature>
<dbReference type="Gene3D" id="2.80.10.50">
    <property type="match status" value="1"/>
</dbReference>